<protein>
    <recommendedName>
        <fullName evidence="5">Lipoprotein</fullName>
    </recommendedName>
</protein>
<feature type="compositionally biased region" description="Low complexity" evidence="1">
    <location>
        <begin position="37"/>
        <end position="52"/>
    </location>
</feature>
<evidence type="ECO:0008006" key="5">
    <source>
        <dbReference type="Google" id="ProtNLM"/>
    </source>
</evidence>
<keyword evidence="4" id="KW-1185">Reference proteome</keyword>
<feature type="signal peptide" evidence="2">
    <location>
        <begin position="1"/>
        <end position="23"/>
    </location>
</feature>
<feature type="chain" id="PRO_5045796381" description="Lipoprotein" evidence="2">
    <location>
        <begin position="24"/>
        <end position="52"/>
    </location>
</feature>
<evidence type="ECO:0000313" key="3">
    <source>
        <dbReference type="EMBL" id="MBF9000711.1"/>
    </source>
</evidence>
<keyword evidence="2" id="KW-0732">Signal</keyword>
<gene>
    <name evidence="3" type="ORF">I1A42_09075</name>
</gene>
<reference evidence="3 4" key="1">
    <citation type="submission" date="2020-11" db="EMBL/GenBank/DDBJ databases">
        <title>Vibrio nitrifigilis sp. nov., a marine nitrogen-fixing bacterium isolated from the lagoon sediment of an islet inside an atoll.</title>
        <authorList>
            <person name="Wang L.-T."/>
            <person name="Shieh W.Y."/>
        </authorList>
    </citation>
    <scope>NUCLEOTIDE SEQUENCE [LARGE SCALE GENOMIC DNA]</scope>
    <source>
        <strain evidence="3 4">NFV-1</strain>
    </source>
</reference>
<sequence>MKIRYLSLLAALLLGGCILPPPADHPHAQPGPPHAQPAPAAGPGACGPQRPC</sequence>
<dbReference type="RefSeq" id="WP_161158161.1">
    <property type="nucleotide sequence ID" value="NZ_JADPMR010000001.1"/>
</dbReference>
<feature type="compositionally biased region" description="Pro residues" evidence="1">
    <location>
        <begin position="22"/>
        <end position="36"/>
    </location>
</feature>
<dbReference type="Proteomes" id="UP000597206">
    <property type="component" value="Unassembled WGS sequence"/>
</dbReference>
<evidence type="ECO:0000256" key="1">
    <source>
        <dbReference type="SAM" id="MobiDB-lite"/>
    </source>
</evidence>
<dbReference type="EMBL" id="JADPMR010000001">
    <property type="protein sequence ID" value="MBF9000711.1"/>
    <property type="molecule type" value="Genomic_DNA"/>
</dbReference>
<evidence type="ECO:0000256" key="2">
    <source>
        <dbReference type="SAM" id="SignalP"/>
    </source>
</evidence>
<evidence type="ECO:0000313" key="4">
    <source>
        <dbReference type="Proteomes" id="UP000597206"/>
    </source>
</evidence>
<accession>A0ABS0GE86</accession>
<organism evidence="3 4">
    <name type="scientific">Vibrio nitrifigilis</name>
    <dbReference type="NCBI Taxonomy" id="2789781"/>
    <lineage>
        <taxon>Bacteria</taxon>
        <taxon>Pseudomonadati</taxon>
        <taxon>Pseudomonadota</taxon>
        <taxon>Gammaproteobacteria</taxon>
        <taxon>Vibrionales</taxon>
        <taxon>Vibrionaceae</taxon>
        <taxon>Vibrio</taxon>
    </lineage>
</organism>
<name>A0ABS0GE86_9VIBR</name>
<comment type="caution">
    <text evidence="3">The sequence shown here is derived from an EMBL/GenBank/DDBJ whole genome shotgun (WGS) entry which is preliminary data.</text>
</comment>
<proteinExistence type="predicted"/>
<dbReference type="PROSITE" id="PS51257">
    <property type="entry name" value="PROKAR_LIPOPROTEIN"/>
    <property type="match status" value="1"/>
</dbReference>
<feature type="region of interest" description="Disordered" evidence="1">
    <location>
        <begin position="22"/>
        <end position="52"/>
    </location>
</feature>